<accession>A0A6M1RAN4</accession>
<dbReference type="PROSITE" id="PS51257">
    <property type="entry name" value="PROKAR_LIPOPROTEIN"/>
    <property type="match status" value="1"/>
</dbReference>
<dbReference type="EMBL" id="JAALDL010000003">
    <property type="protein sequence ID" value="NGN97150.1"/>
    <property type="molecule type" value="Genomic_DNA"/>
</dbReference>
<comment type="caution">
    <text evidence="1">The sequence shown here is derived from an EMBL/GenBank/DDBJ whole genome shotgun (WGS) entry which is preliminary data.</text>
</comment>
<dbReference type="AlphaFoldDB" id="A0A6M1RAN4"/>
<reference evidence="1 2" key="1">
    <citation type="submission" date="2020-02" db="EMBL/GenBank/DDBJ databases">
        <title>The draft genome of Grimontia sedimenta sp. nov., isolated from benthic sediments near coral reefs south of Kuwait.</title>
        <authorList>
            <person name="Mahmoud H.M."/>
            <person name="Jose L."/>
            <person name="Eapen S."/>
        </authorList>
    </citation>
    <scope>NUCLEOTIDE SEQUENCE [LARGE SCALE GENOMIC DNA]</scope>
    <source>
        <strain evidence="1 2">S25</strain>
    </source>
</reference>
<protein>
    <submittedName>
        <fullName evidence="1">Uncharacterized protein</fullName>
    </submittedName>
</protein>
<evidence type="ECO:0000313" key="1">
    <source>
        <dbReference type="EMBL" id="NGN97150.1"/>
    </source>
</evidence>
<evidence type="ECO:0000313" key="2">
    <source>
        <dbReference type="Proteomes" id="UP000473008"/>
    </source>
</evidence>
<organism evidence="1 2">
    <name type="scientific">Grimontia sedimenti</name>
    <dbReference type="NCBI Taxonomy" id="2711294"/>
    <lineage>
        <taxon>Bacteria</taxon>
        <taxon>Pseudomonadati</taxon>
        <taxon>Pseudomonadota</taxon>
        <taxon>Gammaproteobacteria</taxon>
        <taxon>Vibrionales</taxon>
        <taxon>Vibrionaceae</taxon>
        <taxon>Grimontia</taxon>
    </lineage>
</organism>
<name>A0A6M1RAN4_9GAMM</name>
<proteinExistence type="predicted"/>
<sequence length="278" mass="30993">MKLYQYGNTVLLGLLVSACGGGGGGDNSPSPQRNASVCYNEDLSAQGAEFTVDYSFRGQYAQEGEELVDLSTLESEIYGFRVSNGSQVTFNNEPDIHQLSIFYRDPDINGNLVENSTDPEFDFYKFDDDNKILTNLGYAYYVPSNDGTSAQYYENVYLPTGLEERYDLETNEEYSSGTITRRTFIDGEYEGDITIEQATKFLGVQNITVNGKSYQACKMQRSRTIAYSDFTSESTYVYYLGVGNGINLKSTFDAKYSDGNSYRSIRELTAATINGKSL</sequence>
<keyword evidence="2" id="KW-1185">Reference proteome</keyword>
<dbReference type="RefSeq" id="WP_165012170.1">
    <property type="nucleotide sequence ID" value="NZ_JAALDL010000003.1"/>
</dbReference>
<gene>
    <name evidence="1" type="ORF">G5S52_05615</name>
</gene>
<dbReference type="Proteomes" id="UP000473008">
    <property type="component" value="Unassembled WGS sequence"/>
</dbReference>